<dbReference type="Proteomes" id="UP000637578">
    <property type="component" value="Unassembled WGS sequence"/>
</dbReference>
<protein>
    <submittedName>
        <fullName evidence="3">Radical SAM protein</fullName>
    </submittedName>
</protein>
<feature type="region of interest" description="Disordered" evidence="1">
    <location>
        <begin position="284"/>
        <end position="336"/>
    </location>
</feature>
<feature type="domain" description="DUF2344" evidence="2">
    <location>
        <begin position="50"/>
        <end position="253"/>
    </location>
</feature>
<evidence type="ECO:0000256" key="1">
    <source>
        <dbReference type="SAM" id="MobiDB-lite"/>
    </source>
</evidence>
<dbReference type="EMBL" id="BMMK01000010">
    <property type="protein sequence ID" value="GGM53490.1"/>
    <property type="molecule type" value="Genomic_DNA"/>
</dbReference>
<keyword evidence="4" id="KW-1185">Reference proteome</keyword>
<evidence type="ECO:0000313" key="4">
    <source>
        <dbReference type="Proteomes" id="UP000637578"/>
    </source>
</evidence>
<comment type="caution">
    <text evidence="3">The sequence shown here is derived from an EMBL/GenBank/DDBJ whole genome shotgun (WGS) entry which is preliminary data.</text>
</comment>
<feature type="compositionally biased region" description="Low complexity" evidence="1">
    <location>
        <begin position="326"/>
        <end position="336"/>
    </location>
</feature>
<proteinExistence type="predicted"/>
<feature type="compositionally biased region" description="Low complexity" evidence="1">
    <location>
        <begin position="289"/>
        <end position="309"/>
    </location>
</feature>
<name>A0A8J3CCI7_9PSEU</name>
<dbReference type="Pfam" id="PF10105">
    <property type="entry name" value="DUF2344"/>
    <property type="match status" value="1"/>
</dbReference>
<sequence length="336" mass="35480">MEEEAAAIAVCRPRAAALVVADRVRVTRTDTGVALSRQHQPNPSDPPVQRIRLRYAKRGRVRFTSHRDVARTFERALRRAGVPMAYSQGFSPHPRVSWVGAAPTGVASEAEYVEIALVRPVDPGPLRQALDAALPPGLDVLETVVAGPGTLAEKIDASRWWIELPGVAPDTLADAVTRLMAAERVEVERLTKNGRRTMDARAAIVTTEGIDPTTVGEQACPPPTAQVADWPEHAAPCGILVAVVRQTQPVVRPDDVLSALRVVAGLVPPVPAMATRMAQGRLDDRGDLADPLAADRAASPEPAPAGADAPEPRQEREATGAGEQGPGPNVVAGPAG</sequence>
<dbReference type="NCBIfam" id="TIGR03936">
    <property type="entry name" value="sam_1_link_chp"/>
    <property type="match status" value="1"/>
</dbReference>
<evidence type="ECO:0000259" key="2">
    <source>
        <dbReference type="Pfam" id="PF10105"/>
    </source>
</evidence>
<reference evidence="3" key="1">
    <citation type="journal article" date="2014" name="Int. J. Syst. Evol. Microbiol.">
        <title>Complete genome sequence of Corynebacterium casei LMG S-19264T (=DSM 44701T), isolated from a smear-ripened cheese.</title>
        <authorList>
            <consortium name="US DOE Joint Genome Institute (JGI-PGF)"/>
            <person name="Walter F."/>
            <person name="Albersmeier A."/>
            <person name="Kalinowski J."/>
            <person name="Ruckert C."/>
        </authorList>
    </citation>
    <scope>NUCLEOTIDE SEQUENCE</scope>
    <source>
        <strain evidence="3">CGMCC 4.5737</strain>
    </source>
</reference>
<dbReference type="InterPro" id="IPR018768">
    <property type="entry name" value="DUF2344"/>
</dbReference>
<accession>A0A8J3CCI7</accession>
<gene>
    <name evidence="3" type="ORF">GCM10012275_25660</name>
</gene>
<dbReference type="AlphaFoldDB" id="A0A8J3CCI7"/>
<dbReference type="RefSeq" id="WP_189057281.1">
    <property type="nucleotide sequence ID" value="NZ_BMMK01000010.1"/>
</dbReference>
<organism evidence="3 4">
    <name type="scientific">Longimycelium tulufanense</name>
    <dbReference type="NCBI Taxonomy" id="907463"/>
    <lineage>
        <taxon>Bacteria</taxon>
        <taxon>Bacillati</taxon>
        <taxon>Actinomycetota</taxon>
        <taxon>Actinomycetes</taxon>
        <taxon>Pseudonocardiales</taxon>
        <taxon>Pseudonocardiaceae</taxon>
        <taxon>Longimycelium</taxon>
    </lineage>
</organism>
<evidence type="ECO:0000313" key="3">
    <source>
        <dbReference type="EMBL" id="GGM53490.1"/>
    </source>
</evidence>
<reference evidence="3" key="2">
    <citation type="submission" date="2020-09" db="EMBL/GenBank/DDBJ databases">
        <authorList>
            <person name="Sun Q."/>
            <person name="Zhou Y."/>
        </authorList>
    </citation>
    <scope>NUCLEOTIDE SEQUENCE</scope>
    <source>
        <strain evidence="3">CGMCC 4.5737</strain>
    </source>
</reference>